<dbReference type="InterPro" id="IPR007347">
    <property type="entry name" value="SpoVS"/>
</dbReference>
<dbReference type="EMBL" id="AP021906">
    <property type="protein sequence ID" value="BBP89534.1"/>
    <property type="molecule type" value="Genomic_DNA"/>
</dbReference>
<evidence type="ECO:0000313" key="1">
    <source>
        <dbReference type="EMBL" id="BBP89534.1"/>
    </source>
</evidence>
<gene>
    <name evidence="1" type="primary">spoVS</name>
    <name evidence="1" type="ORF">BsIDN1_31520</name>
</gene>
<dbReference type="InterPro" id="IPR036882">
    <property type="entry name" value="Alba-like_dom_sf"/>
</dbReference>
<reference evidence="1 2" key="1">
    <citation type="submission" date="2019-12" db="EMBL/GenBank/DDBJ databases">
        <title>Full genome sequence of a Bacillus safensis strain isolated from commercially available natto in Indonesia.</title>
        <authorList>
            <person name="Yoshida M."/>
            <person name="Uomi M."/>
            <person name="Waturangi D."/>
            <person name="Ekaputri J.J."/>
            <person name="Setiamarga D.H.E."/>
        </authorList>
    </citation>
    <scope>NUCLEOTIDE SEQUENCE [LARGE SCALE GENOMIC DNA]</scope>
    <source>
        <strain evidence="1 2">IDN1</strain>
    </source>
</reference>
<dbReference type="Gene3D" id="3.30.110.20">
    <property type="entry name" value="Alba-like domain"/>
    <property type="match status" value="1"/>
</dbReference>
<dbReference type="Proteomes" id="UP000464658">
    <property type="component" value="Chromosome"/>
</dbReference>
<dbReference type="AlphaFoldDB" id="A0A5S9MBK3"/>
<dbReference type="Pfam" id="PF04232">
    <property type="entry name" value="SpoVS"/>
    <property type="match status" value="1"/>
</dbReference>
<evidence type="ECO:0000313" key="2">
    <source>
        <dbReference type="Proteomes" id="UP000464658"/>
    </source>
</evidence>
<sequence length="100" mass="10345">MNTHLSIVNLRGAEMEILKVSAKSNPNSVAGALAGVLRERGAAEIQAIGAGALNQAVKAVAIARGFVAPSGVDLICIPAFTDILIDGEERTAIKLIVEPR</sequence>
<accession>A0A5S9MBK3</accession>
<dbReference type="GO" id="GO:0003676">
    <property type="term" value="F:nucleic acid binding"/>
    <property type="evidence" value="ECO:0007669"/>
    <property type="project" value="InterPro"/>
</dbReference>
<dbReference type="FunFam" id="3.30.110.20:FF:000001">
    <property type="entry name" value="Stage V sporulation protein S"/>
    <property type="match status" value="1"/>
</dbReference>
<dbReference type="PANTHER" id="PTHR35331:SF1">
    <property type="entry name" value="STAGE V SPORULATION PROTEIN S"/>
    <property type="match status" value="1"/>
</dbReference>
<protein>
    <submittedName>
        <fullName evidence="1">Stage V sporulation protein S</fullName>
    </submittedName>
</protein>
<dbReference type="PANTHER" id="PTHR35331">
    <property type="entry name" value="STAGE V SPORULATION PROTEIN S"/>
    <property type="match status" value="1"/>
</dbReference>
<name>A0A5S9MBK3_BACIA</name>
<organism evidence="1 2">
    <name type="scientific">Bacillus safensis</name>
    <dbReference type="NCBI Taxonomy" id="561879"/>
    <lineage>
        <taxon>Bacteria</taxon>
        <taxon>Bacillati</taxon>
        <taxon>Bacillota</taxon>
        <taxon>Bacilli</taxon>
        <taxon>Bacillales</taxon>
        <taxon>Bacillaceae</taxon>
        <taxon>Bacillus</taxon>
    </lineage>
</organism>
<proteinExistence type="predicted"/>